<dbReference type="Proteomes" id="UP000813215">
    <property type="component" value="Unassembled WGS sequence"/>
</dbReference>
<dbReference type="AlphaFoldDB" id="A0A9E3HA60"/>
<gene>
    <name evidence="1" type="ORF">KME28_17715</name>
</gene>
<protein>
    <submittedName>
        <fullName evidence="1">Uncharacterized protein</fullName>
    </submittedName>
</protein>
<name>A0A9E3HA60_9NOST</name>
<reference evidence="1" key="1">
    <citation type="submission" date="2021-05" db="EMBL/GenBank/DDBJ databases">
        <authorList>
            <person name="Pietrasiak N."/>
            <person name="Ward R."/>
            <person name="Stajich J.E."/>
            <person name="Kurbessoian T."/>
        </authorList>
    </citation>
    <scope>NUCLEOTIDE SEQUENCE</scope>
    <source>
        <strain evidence="1">HA4357-MV3</strain>
    </source>
</reference>
<comment type="caution">
    <text evidence="1">The sequence shown here is derived from an EMBL/GenBank/DDBJ whole genome shotgun (WGS) entry which is preliminary data.</text>
</comment>
<accession>A0A9E3HA60</accession>
<sequence length="61" mass="6880">MAIRIKAIREEFEAACADGCVYGHLRGKRGLYVYAELGAEKEHISSPNDEPMTEYRIFVSS</sequence>
<dbReference type="EMBL" id="JAHHHW010000106">
    <property type="protein sequence ID" value="MBW4433502.1"/>
    <property type="molecule type" value="Genomic_DNA"/>
</dbReference>
<reference evidence="1" key="2">
    <citation type="journal article" date="2022" name="Microbiol. Resour. Announc.">
        <title>Metagenome Sequencing to Explore Phylogenomics of Terrestrial Cyanobacteria.</title>
        <authorList>
            <person name="Ward R.D."/>
            <person name="Stajich J.E."/>
            <person name="Johansen J.R."/>
            <person name="Huntemann M."/>
            <person name="Clum A."/>
            <person name="Foster B."/>
            <person name="Foster B."/>
            <person name="Roux S."/>
            <person name="Palaniappan K."/>
            <person name="Varghese N."/>
            <person name="Mukherjee S."/>
            <person name="Reddy T.B.K."/>
            <person name="Daum C."/>
            <person name="Copeland A."/>
            <person name="Chen I.A."/>
            <person name="Ivanova N.N."/>
            <person name="Kyrpides N.C."/>
            <person name="Shapiro N."/>
            <person name="Eloe-Fadrosh E.A."/>
            <person name="Pietrasiak N."/>
        </authorList>
    </citation>
    <scope>NUCLEOTIDE SEQUENCE</scope>
    <source>
        <strain evidence="1">HA4357-MV3</strain>
    </source>
</reference>
<proteinExistence type="predicted"/>
<evidence type="ECO:0000313" key="2">
    <source>
        <dbReference type="Proteomes" id="UP000813215"/>
    </source>
</evidence>
<evidence type="ECO:0000313" key="1">
    <source>
        <dbReference type="EMBL" id="MBW4433502.1"/>
    </source>
</evidence>
<organism evidence="1 2">
    <name type="scientific">Pelatocladus maniniholoensis HA4357-MV3</name>
    <dbReference type="NCBI Taxonomy" id="1117104"/>
    <lineage>
        <taxon>Bacteria</taxon>
        <taxon>Bacillati</taxon>
        <taxon>Cyanobacteriota</taxon>
        <taxon>Cyanophyceae</taxon>
        <taxon>Nostocales</taxon>
        <taxon>Nostocaceae</taxon>
        <taxon>Pelatocladus</taxon>
    </lineage>
</organism>